<keyword evidence="4" id="KW-1185">Reference proteome</keyword>
<feature type="domain" description="Ice-binding protein C-terminal" evidence="2">
    <location>
        <begin position="197"/>
        <end position="219"/>
    </location>
</feature>
<gene>
    <name evidence="3" type="ORF">ACG0Z3_19955</name>
</gene>
<comment type="caution">
    <text evidence="3">The sequence shown here is derived from an EMBL/GenBank/DDBJ whole genome shotgun (WGS) entry which is preliminary data.</text>
</comment>
<dbReference type="Proteomes" id="UP001606301">
    <property type="component" value="Unassembled WGS sequence"/>
</dbReference>
<dbReference type="InterPro" id="IPR013424">
    <property type="entry name" value="Ice-binding_C"/>
</dbReference>
<organism evidence="3 4">
    <name type="scientific">Pelomonas margarita</name>
    <dbReference type="NCBI Taxonomy" id="3299031"/>
    <lineage>
        <taxon>Bacteria</taxon>
        <taxon>Pseudomonadati</taxon>
        <taxon>Pseudomonadota</taxon>
        <taxon>Betaproteobacteria</taxon>
        <taxon>Burkholderiales</taxon>
        <taxon>Sphaerotilaceae</taxon>
        <taxon>Roseateles</taxon>
    </lineage>
</organism>
<evidence type="ECO:0000313" key="4">
    <source>
        <dbReference type="Proteomes" id="UP001606301"/>
    </source>
</evidence>
<dbReference type="RefSeq" id="WP_394400852.1">
    <property type="nucleotide sequence ID" value="NZ_JBIGHW010000014.1"/>
</dbReference>
<accession>A0ABW7FNQ4</accession>
<evidence type="ECO:0000256" key="1">
    <source>
        <dbReference type="SAM" id="SignalP"/>
    </source>
</evidence>
<dbReference type="EMBL" id="JBIGHW010000014">
    <property type="protein sequence ID" value="MFG6442971.1"/>
    <property type="molecule type" value="Genomic_DNA"/>
</dbReference>
<protein>
    <submittedName>
        <fullName evidence="3">PEP-CTERM sorting domain-containing protein</fullName>
    </submittedName>
</protein>
<evidence type="ECO:0000313" key="3">
    <source>
        <dbReference type="EMBL" id="MFG6442971.1"/>
    </source>
</evidence>
<evidence type="ECO:0000259" key="2">
    <source>
        <dbReference type="Pfam" id="PF07589"/>
    </source>
</evidence>
<reference evidence="3 4" key="1">
    <citation type="submission" date="2024-08" db="EMBL/GenBank/DDBJ databases">
        <authorList>
            <person name="Lu H."/>
        </authorList>
    </citation>
    <scope>NUCLEOTIDE SEQUENCE [LARGE SCALE GENOMIC DNA]</scope>
    <source>
        <strain evidence="3 4">LKC17W</strain>
    </source>
</reference>
<dbReference type="Pfam" id="PF07589">
    <property type="entry name" value="PEP-CTERM"/>
    <property type="match status" value="1"/>
</dbReference>
<name>A0ABW7FNQ4_9BURK</name>
<keyword evidence="1" id="KW-0732">Signal</keyword>
<feature type="chain" id="PRO_5045852410" evidence="1">
    <location>
        <begin position="20"/>
        <end position="221"/>
    </location>
</feature>
<proteinExistence type="predicted"/>
<dbReference type="NCBIfam" id="TIGR02595">
    <property type="entry name" value="PEP_CTERM"/>
    <property type="match status" value="1"/>
</dbReference>
<sequence>MKTKLIPLIAALLAAPAMAAVVQTTGAGNTTPGQAAHLSYAADFDANVTLASPWAEGGLVISHTGVANDNGGCGYAGLDCLVDPADVYTEAFSGNFFGTAGTNAYVSIRSAGADLHGIELAVSSGFSTIYARWVTLLDGAVTGSGNVGLGSQLVGGVLGLSDLAGFDEVRIYTFDSATDTSGYSRAEIDSVRAFTLPEPGSLALVALAGLGLAGARRRRRS</sequence>
<feature type="signal peptide" evidence="1">
    <location>
        <begin position="1"/>
        <end position="19"/>
    </location>
</feature>